<keyword evidence="2 16" id="KW-0217">Developmental protein</keyword>
<evidence type="ECO:0000256" key="16">
    <source>
        <dbReference type="RuleBase" id="RU280815"/>
    </source>
</evidence>
<keyword evidence="21" id="KW-1185">Reference proteome</keyword>
<comment type="cofactor">
    <cofactor evidence="12">
        <name>Zn(2+)</name>
        <dbReference type="ChEBI" id="CHEBI:29105"/>
    </cofactor>
    <text evidence="12">Binds 1 zinc ion per subunit.</text>
</comment>
<organism evidence="20 21">
    <name type="scientific">Caenorhabditis angaria</name>
    <dbReference type="NCBI Taxonomy" id="860376"/>
    <lineage>
        <taxon>Eukaryota</taxon>
        <taxon>Metazoa</taxon>
        <taxon>Ecdysozoa</taxon>
        <taxon>Nematoda</taxon>
        <taxon>Chromadorea</taxon>
        <taxon>Rhabditida</taxon>
        <taxon>Rhabditina</taxon>
        <taxon>Rhabditomorpha</taxon>
        <taxon>Rhabditoidea</taxon>
        <taxon>Rhabditidae</taxon>
        <taxon>Peloderinae</taxon>
        <taxon>Caenorhabditis</taxon>
    </lineage>
</organism>
<dbReference type="GO" id="GO:0005737">
    <property type="term" value="C:cytoplasm"/>
    <property type="evidence" value="ECO:0007669"/>
    <property type="project" value="TreeGrafter"/>
</dbReference>
<dbReference type="InterPro" id="IPR050344">
    <property type="entry name" value="Peptidase_M1_aminopeptidases"/>
</dbReference>
<evidence type="ECO:0000256" key="1">
    <source>
        <dbReference type="ARBA" id="ARBA00010136"/>
    </source>
</evidence>
<keyword evidence="10 14" id="KW-1015">Disulfide bond</keyword>
<reference evidence="20" key="1">
    <citation type="submission" date="2022-11" db="EMBL/GenBank/DDBJ databases">
        <authorList>
            <person name="Kikuchi T."/>
        </authorList>
    </citation>
    <scope>NUCLEOTIDE SEQUENCE</scope>
    <source>
        <strain evidence="20">PS1010</strain>
    </source>
</reference>
<comment type="function">
    <text evidence="16">Putative Notch ligand involved in the mediation of Notch signaling.</text>
</comment>
<accession>A0A9P1NAV9</accession>
<dbReference type="SMART" id="SM00051">
    <property type="entry name" value="DSL"/>
    <property type="match status" value="1"/>
</dbReference>
<keyword evidence="7" id="KW-0378">Hydrolase</keyword>
<evidence type="ECO:0000256" key="17">
    <source>
        <dbReference type="SAM" id="Phobius"/>
    </source>
</evidence>
<evidence type="ECO:0000256" key="6">
    <source>
        <dbReference type="ARBA" id="ARBA00022737"/>
    </source>
</evidence>
<evidence type="ECO:0000256" key="9">
    <source>
        <dbReference type="ARBA" id="ARBA00023049"/>
    </source>
</evidence>
<dbReference type="GO" id="GO:0043171">
    <property type="term" value="P:peptide catabolic process"/>
    <property type="evidence" value="ECO:0007669"/>
    <property type="project" value="TreeGrafter"/>
</dbReference>
<dbReference type="Pfam" id="PF17900">
    <property type="entry name" value="Peptidase_M1_N"/>
    <property type="match status" value="1"/>
</dbReference>
<dbReference type="PROSITE" id="PS50026">
    <property type="entry name" value="EGF_3"/>
    <property type="match status" value="1"/>
</dbReference>
<evidence type="ECO:0000256" key="10">
    <source>
        <dbReference type="ARBA" id="ARBA00023157"/>
    </source>
</evidence>
<dbReference type="PROSITE" id="PS00022">
    <property type="entry name" value="EGF_1"/>
    <property type="match status" value="1"/>
</dbReference>
<feature type="binding site" evidence="12">
    <location>
        <position position="683"/>
    </location>
    <ligand>
        <name>Zn(2+)</name>
        <dbReference type="ChEBI" id="CHEBI:29105"/>
        <note>catalytic</note>
    </ligand>
</feature>
<dbReference type="PROSITE" id="PS51051">
    <property type="entry name" value="DSL"/>
    <property type="match status" value="1"/>
</dbReference>
<dbReference type="InterPro" id="IPR001930">
    <property type="entry name" value="Peptidase_M1"/>
</dbReference>
<keyword evidence="4" id="KW-0645">Protease</keyword>
<evidence type="ECO:0000256" key="11">
    <source>
        <dbReference type="PIRSR" id="PIRSR634016-1"/>
    </source>
</evidence>
<comment type="caution">
    <text evidence="20">The sequence shown here is derived from an EMBL/GenBank/DDBJ whole genome shotgun (WGS) entry which is preliminary data.</text>
</comment>
<feature type="binding site" evidence="12">
    <location>
        <position position="664"/>
    </location>
    <ligand>
        <name>Zn(2+)</name>
        <dbReference type="ChEBI" id="CHEBI:29105"/>
        <note>catalytic</note>
    </ligand>
</feature>
<dbReference type="GO" id="GO:0016020">
    <property type="term" value="C:membrane"/>
    <property type="evidence" value="ECO:0007669"/>
    <property type="project" value="UniProtKB-SubCell"/>
</dbReference>
<dbReference type="InterPro" id="IPR014782">
    <property type="entry name" value="Peptidase_M1_dom"/>
</dbReference>
<feature type="disulfide bond" evidence="15">
    <location>
        <begin position="150"/>
        <end position="159"/>
    </location>
</feature>
<dbReference type="CDD" id="cd00054">
    <property type="entry name" value="EGF_CA"/>
    <property type="match status" value="1"/>
</dbReference>
<dbReference type="GO" id="GO:0042277">
    <property type="term" value="F:peptide binding"/>
    <property type="evidence" value="ECO:0007669"/>
    <property type="project" value="TreeGrafter"/>
</dbReference>
<dbReference type="Pfam" id="PF01433">
    <property type="entry name" value="Peptidase_M1"/>
    <property type="match status" value="1"/>
</dbReference>
<evidence type="ECO:0000313" key="21">
    <source>
        <dbReference type="Proteomes" id="UP001152747"/>
    </source>
</evidence>
<dbReference type="Gene3D" id="2.10.25.140">
    <property type="match status" value="1"/>
</dbReference>
<dbReference type="SUPFAM" id="SSF55486">
    <property type="entry name" value="Metalloproteases ('zincins'), catalytic domain"/>
    <property type="match status" value="1"/>
</dbReference>
<dbReference type="PANTHER" id="PTHR11533">
    <property type="entry name" value="PROTEASE M1 ZINC METALLOPROTEASE"/>
    <property type="match status" value="1"/>
</dbReference>
<feature type="active site" description="Proton acceptor" evidence="11">
    <location>
        <position position="661"/>
    </location>
</feature>
<evidence type="ECO:0000256" key="13">
    <source>
        <dbReference type="PIRSR" id="PIRSR634016-4"/>
    </source>
</evidence>
<evidence type="ECO:0000259" key="18">
    <source>
        <dbReference type="PROSITE" id="PS50026"/>
    </source>
</evidence>
<dbReference type="InterPro" id="IPR042097">
    <property type="entry name" value="Aminopeptidase_N-like_N_sf"/>
</dbReference>
<dbReference type="CDD" id="cd09601">
    <property type="entry name" value="M1_APN-Q_like"/>
    <property type="match status" value="1"/>
</dbReference>
<proteinExistence type="inferred from homology"/>
<dbReference type="InterPro" id="IPR000742">
    <property type="entry name" value="EGF"/>
</dbReference>
<dbReference type="Proteomes" id="UP001152747">
    <property type="component" value="Unassembled WGS sequence"/>
</dbReference>
<dbReference type="GO" id="GO:0070006">
    <property type="term" value="F:metalloaminopeptidase activity"/>
    <property type="evidence" value="ECO:0007669"/>
    <property type="project" value="TreeGrafter"/>
</dbReference>
<dbReference type="PANTHER" id="PTHR11533:SF299">
    <property type="entry name" value="AMINOPEPTIDASE"/>
    <property type="match status" value="1"/>
</dbReference>
<evidence type="ECO:0000256" key="15">
    <source>
        <dbReference type="PROSITE-ProRule" id="PRU00377"/>
    </source>
</evidence>
<dbReference type="InterPro" id="IPR027268">
    <property type="entry name" value="Peptidase_M4/M1_CTD_sf"/>
</dbReference>
<feature type="binding site" evidence="12">
    <location>
        <position position="660"/>
    </location>
    <ligand>
        <name>Zn(2+)</name>
        <dbReference type="ChEBI" id="CHEBI:29105"/>
        <note>catalytic</note>
    </ligand>
</feature>
<dbReference type="Gene3D" id="1.10.390.10">
    <property type="entry name" value="Neutral Protease Domain 2"/>
    <property type="match status" value="1"/>
</dbReference>
<comment type="subcellular location">
    <subcellularLocation>
        <location evidence="16">Membrane</location>
        <topology evidence="16">Single-pass type I membrane protein</topology>
    </subcellularLocation>
</comment>
<keyword evidence="9" id="KW-0482">Metalloprotease</keyword>
<dbReference type="InterPro" id="IPR045357">
    <property type="entry name" value="Aminopeptidase_N-like_N"/>
</dbReference>
<dbReference type="AlphaFoldDB" id="A0A9P1NAV9"/>
<dbReference type="PRINTS" id="PR00756">
    <property type="entry name" value="ALADIPTASE"/>
</dbReference>
<evidence type="ECO:0000256" key="2">
    <source>
        <dbReference type="ARBA" id="ARBA00022473"/>
    </source>
</evidence>
<dbReference type="InterPro" id="IPR034016">
    <property type="entry name" value="M1_APN-typ"/>
</dbReference>
<dbReference type="InterPro" id="IPR001774">
    <property type="entry name" value="DSL"/>
</dbReference>
<evidence type="ECO:0000256" key="4">
    <source>
        <dbReference type="ARBA" id="ARBA00022670"/>
    </source>
</evidence>
<evidence type="ECO:0000256" key="7">
    <source>
        <dbReference type="ARBA" id="ARBA00022801"/>
    </source>
</evidence>
<dbReference type="GO" id="GO:0006508">
    <property type="term" value="P:proteolysis"/>
    <property type="evidence" value="ECO:0007669"/>
    <property type="project" value="UniProtKB-KW"/>
</dbReference>
<feature type="disulfide bond" evidence="15">
    <location>
        <begin position="129"/>
        <end position="141"/>
    </location>
</feature>
<dbReference type="SUPFAM" id="SSF57196">
    <property type="entry name" value="EGF/Laminin"/>
    <property type="match status" value="1"/>
</dbReference>
<feature type="domain" description="DSL" evidence="19">
    <location>
        <begin position="114"/>
        <end position="159"/>
    </location>
</feature>
<dbReference type="GO" id="GO:0007154">
    <property type="term" value="P:cell communication"/>
    <property type="evidence" value="ECO:0007669"/>
    <property type="project" value="InterPro"/>
</dbReference>
<dbReference type="Gene3D" id="2.10.25.10">
    <property type="entry name" value="Laminin"/>
    <property type="match status" value="1"/>
</dbReference>
<evidence type="ECO:0000256" key="3">
    <source>
        <dbReference type="ARBA" id="ARBA00022536"/>
    </source>
</evidence>
<sequence length="1006" mass="116653">MFWQLFLLPQIFGAGILRLHFDSSHSVLLRQYFTGNHFSQNVSVPLFPNNLRVSHIRMPEYLEQLDYMVGLQDKSSGKMIGHQIYRRLDIQKSENFAEDVYKVKDIRLSIQWRYECDETFYGPKCQTSCNSSIAKQKRQRCDEQTGQLRCDLGWMGNTCFQVIDARLCECPTTDYCVATLANSSILECEKRHESHPDICIASPENPTETHCLNGGKCHSNGPHRFCECPDEYFGENCQNEFEESSGISTFFFCLIIFLLMCPILILTTLLYFKHLRLSRFMEDFDISVSYNVKSGHETVSICNPYTLEPKIDSSSCVLVDKSFKSDLSRCSDIVQGISDSGTLKCSELFPDDSEDEVFLTRVVCDIPRLPLNLYVPLKYDLEVKTYLPGFLENDFPISKNMTFWGNLQIDLDVRENLDYLIIHAAQNISFDVSRCFIYQNSKRINVENISESDEFQQVRINFPRTIQARISTQLILAYHSNLTLSEGIGYFASISTESPNKLQTSTNLSPYYARFAFPCFDEPAIKVPWTVTMIHPKGTRALSNMHNISEDVRGDFVHTSFAQTPKMSSYLVAFALLEEDRNFKMMKTRKTGMEVRMFEPMKNITKLKIAVNIIDYFEENFNLTIPLKKFDLVQYPIKYNAMENWGLTVFNHDGLDTMAHELAHQWFGNLVTHEFWTETWLKEGLSSLYGRIALTNVTGGSYVKRSSEFAQWYLNNHVSGGYKDEKPCTLSGFHNFTTLPIYAFSSMSYYKAPAILNMFRNSIRRSRFDNQIKKFLEENAYSNVTSATLFNYLSFDNSEIKNFLEPWFGQVGVPLLRADHFNSTHKILSQERFDNGKLEDLDKNLEVPQWNYQWDIPVWFLLENKLDMMMLPRGDITLLIDKRAILNPKGNGVFITLDKSEIIDPPEDLRWKSSKLGDAFRLLISKYIKPDEYRDMIRKIGKLNKDLNNIFEKQLRLLTESGTFQEFKEVMGFSHNRMSRLESEKLLQNSWESFKKLPKFCVSQLV</sequence>
<evidence type="ECO:0000256" key="8">
    <source>
        <dbReference type="ARBA" id="ARBA00022833"/>
    </source>
</evidence>
<keyword evidence="5 12" id="KW-0479">Metal-binding</keyword>
<dbReference type="Pfam" id="PF01414">
    <property type="entry name" value="DSL"/>
    <property type="match status" value="1"/>
</dbReference>
<gene>
    <name evidence="20" type="ORF">CAMP_LOCUS16865</name>
</gene>
<evidence type="ECO:0000259" key="19">
    <source>
        <dbReference type="PROSITE" id="PS51051"/>
    </source>
</evidence>
<protein>
    <recommendedName>
        <fullName evidence="16">Delta-like protein</fullName>
    </recommendedName>
</protein>
<evidence type="ECO:0000256" key="14">
    <source>
        <dbReference type="PROSITE-ProRule" id="PRU00076"/>
    </source>
</evidence>
<name>A0A9P1NAV9_9PELO</name>
<dbReference type="OrthoDB" id="510539at2759"/>
<dbReference type="EMBL" id="CANHGI010000006">
    <property type="protein sequence ID" value="CAI5454228.1"/>
    <property type="molecule type" value="Genomic_DNA"/>
</dbReference>
<keyword evidence="16 17" id="KW-0472">Membrane</keyword>
<dbReference type="GO" id="GO:0008270">
    <property type="term" value="F:zinc ion binding"/>
    <property type="evidence" value="ECO:0007669"/>
    <property type="project" value="InterPro"/>
</dbReference>
<dbReference type="GO" id="GO:0005615">
    <property type="term" value="C:extracellular space"/>
    <property type="evidence" value="ECO:0007669"/>
    <property type="project" value="TreeGrafter"/>
</dbReference>
<keyword evidence="16 17" id="KW-1133">Transmembrane helix</keyword>
<keyword evidence="16 17" id="KW-0812">Transmembrane</keyword>
<evidence type="ECO:0000256" key="5">
    <source>
        <dbReference type="ARBA" id="ARBA00022723"/>
    </source>
</evidence>
<dbReference type="Gene3D" id="2.60.40.1730">
    <property type="entry name" value="tricorn interacting facor f3 domain"/>
    <property type="match status" value="1"/>
</dbReference>
<comment type="caution">
    <text evidence="14">Lacks conserved residue(s) required for the propagation of feature annotation.</text>
</comment>
<feature type="disulfide bond" evidence="14">
    <location>
        <begin position="228"/>
        <end position="237"/>
    </location>
</feature>
<evidence type="ECO:0000313" key="20">
    <source>
        <dbReference type="EMBL" id="CAI5454228.1"/>
    </source>
</evidence>
<keyword evidence="3 14" id="KW-0245">EGF-like domain</keyword>
<comment type="similarity">
    <text evidence="1">Belongs to the peptidase M1 family.</text>
</comment>
<keyword evidence="8 12" id="KW-0862">Zinc</keyword>
<dbReference type="SUPFAM" id="SSF63737">
    <property type="entry name" value="Leukotriene A4 hydrolase N-terminal domain"/>
    <property type="match status" value="1"/>
</dbReference>
<keyword evidence="6 16" id="KW-0677">Repeat</keyword>
<feature type="disulfide bond" evidence="15">
    <location>
        <begin position="116"/>
        <end position="125"/>
    </location>
</feature>
<feature type="site" description="Transition state stabilizer" evidence="13">
    <location>
        <position position="749"/>
    </location>
</feature>
<keyword evidence="16" id="KW-0732">Signal</keyword>
<feature type="transmembrane region" description="Helical" evidence="17">
    <location>
        <begin position="247"/>
        <end position="272"/>
    </location>
</feature>
<evidence type="ECO:0000256" key="12">
    <source>
        <dbReference type="PIRSR" id="PIRSR634016-3"/>
    </source>
</evidence>
<feature type="domain" description="EGF-like" evidence="18">
    <location>
        <begin position="203"/>
        <end position="238"/>
    </location>
</feature>